<accession>A0ABY5DM66</accession>
<dbReference type="RefSeq" id="WP_254569373.1">
    <property type="nucleotide sequence ID" value="NZ_CP098502.1"/>
</dbReference>
<proteinExistence type="predicted"/>
<dbReference type="SUPFAM" id="SSF52540">
    <property type="entry name" value="P-loop containing nucleoside triphosphate hydrolases"/>
    <property type="match status" value="1"/>
</dbReference>
<protein>
    <submittedName>
        <fullName evidence="2">AAA family ATPase</fullName>
    </submittedName>
</protein>
<evidence type="ECO:0000313" key="2">
    <source>
        <dbReference type="EMBL" id="UTI62636.1"/>
    </source>
</evidence>
<sequence>MTAPTTMPLEHVNGHDEDPTTTLRRQTGTLLSLISETGHAPSREMLAGLVASHMAHIHGHDLNPDQVAAVAAEVAHTEPADTARQPAEWLISGPALLAGDSTEPDWLIEGLVGAGGLLAVQGYAKTGKTWILLEIAIAVATGRPAFGAHAVAPGPVILVLEESPQRDTARRLSKLIRGHAQAGDDLHNLNVASNAGVRLSDPTWRASIEAAAEAIKPVLIAFDPLARVKGDADENEQTEVQAITAWMADLRTKFRCTVGFAHHTGHADKGRMRGSSDLEAWWSSKVEVQTKDSKWQVRGRHREAEDGQWATITKDYDSTSDSMKLTIDGKPVDPIATARGRILQAFRDHDHGDGLSKTEVNELVTGRAETIRSVFDALLETGQITPHGRRYTLSPDHLNFPSHRADETPPSEHADERDDASRKPLEHRGTDPSGHGDDPATANPSRPDPFRGVGTEGRVEDENHPSDTALVNTIAATFDAEEGIS</sequence>
<feature type="region of interest" description="Disordered" evidence="1">
    <location>
        <begin position="1"/>
        <end position="22"/>
    </location>
</feature>
<dbReference type="EMBL" id="CP098502">
    <property type="protein sequence ID" value="UTI62636.1"/>
    <property type="molecule type" value="Genomic_DNA"/>
</dbReference>
<name>A0ABY5DM66_9ACTN</name>
<dbReference type="Pfam" id="PF13481">
    <property type="entry name" value="AAA_25"/>
    <property type="match status" value="1"/>
</dbReference>
<dbReference type="InterPro" id="IPR027417">
    <property type="entry name" value="P-loop_NTPase"/>
</dbReference>
<keyword evidence="3" id="KW-1185">Reference proteome</keyword>
<feature type="region of interest" description="Disordered" evidence="1">
    <location>
        <begin position="387"/>
        <end position="471"/>
    </location>
</feature>
<organism evidence="2 3">
    <name type="scientific">Paraconexibacter antarcticus</name>
    <dbReference type="NCBI Taxonomy" id="2949664"/>
    <lineage>
        <taxon>Bacteria</taxon>
        <taxon>Bacillati</taxon>
        <taxon>Actinomycetota</taxon>
        <taxon>Thermoleophilia</taxon>
        <taxon>Solirubrobacterales</taxon>
        <taxon>Paraconexibacteraceae</taxon>
        <taxon>Paraconexibacter</taxon>
    </lineage>
</organism>
<reference evidence="2 3" key="1">
    <citation type="submission" date="2022-06" db="EMBL/GenBank/DDBJ databases">
        <title>Paraconexibacter antarcticus.</title>
        <authorList>
            <person name="Kim C.S."/>
        </authorList>
    </citation>
    <scope>NUCLEOTIDE SEQUENCE [LARGE SCALE GENOMIC DNA]</scope>
    <source>
        <strain evidence="2 3">02-257</strain>
    </source>
</reference>
<gene>
    <name evidence="2" type="ORF">NBH00_14850</name>
</gene>
<evidence type="ECO:0000313" key="3">
    <source>
        <dbReference type="Proteomes" id="UP001056035"/>
    </source>
</evidence>
<dbReference type="Proteomes" id="UP001056035">
    <property type="component" value="Chromosome"/>
</dbReference>
<feature type="compositionally biased region" description="Basic and acidic residues" evidence="1">
    <location>
        <begin position="403"/>
        <end position="438"/>
    </location>
</feature>
<dbReference type="Gene3D" id="3.40.50.300">
    <property type="entry name" value="P-loop containing nucleotide triphosphate hydrolases"/>
    <property type="match status" value="1"/>
</dbReference>
<evidence type="ECO:0000256" key="1">
    <source>
        <dbReference type="SAM" id="MobiDB-lite"/>
    </source>
</evidence>